<protein>
    <submittedName>
        <fullName evidence="1">Uncharacterized protein</fullName>
    </submittedName>
</protein>
<dbReference type="AlphaFoldDB" id="A0A9D3LLC6"/>
<accession>A0A9D3LLC6</accession>
<sequence>MVAFCLTGCARPVFLSYASCCEASVLPLIPVNSPSLGSSCCKTIQLLLNHILCFPLVAAYGRTAKGIKSGLRCVQIECGFHIFAFRHSISDIKLLFFLMAQSSIASCWFISKTYLYVYICDFQSTICAFYCSSVQYVSNGRDIVYRLFGTIFFP</sequence>
<comment type="caution">
    <text evidence="1">The sequence shown here is derived from an EMBL/GenBank/DDBJ whole genome shotgun (WGS) entry which is preliminary data.</text>
</comment>
<dbReference type="EMBL" id="JAFIRN010000018">
    <property type="protein sequence ID" value="KAG5831040.1"/>
    <property type="molecule type" value="Genomic_DNA"/>
</dbReference>
<evidence type="ECO:0000313" key="2">
    <source>
        <dbReference type="Proteomes" id="UP001044222"/>
    </source>
</evidence>
<evidence type="ECO:0000313" key="1">
    <source>
        <dbReference type="EMBL" id="KAG5831040.1"/>
    </source>
</evidence>
<proteinExistence type="predicted"/>
<keyword evidence="2" id="KW-1185">Reference proteome</keyword>
<dbReference type="Proteomes" id="UP001044222">
    <property type="component" value="Chromosome 18"/>
</dbReference>
<reference evidence="1" key="1">
    <citation type="submission" date="2021-01" db="EMBL/GenBank/DDBJ databases">
        <title>A chromosome-scale assembly of European eel, Anguilla anguilla.</title>
        <authorList>
            <person name="Henkel C."/>
            <person name="Jong-Raadsen S.A."/>
            <person name="Dufour S."/>
            <person name="Weltzien F.-A."/>
            <person name="Palstra A.P."/>
            <person name="Pelster B."/>
            <person name="Spaink H.P."/>
            <person name="Van Den Thillart G.E."/>
            <person name="Jansen H."/>
            <person name="Zahm M."/>
            <person name="Klopp C."/>
            <person name="Cedric C."/>
            <person name="Louis A."/>
            <person name="Berthelot C."/>
            <person name="Parey E."/>
            <person name="Roest Crollius H."/>
            <person name="Montfort J."/>
            <person name="Robinson-Rechavi M."/>
            <person name="Bucao C."/>
            <person name="Bouchez O."/>
            <person name="Gislard M."/>
            <person name="Lluch J."/>
            <person name="Milhes M."/>
            <person name="Lampietro C."/>
            <person name="Lopez Roques C."/>
            <person name="Donnadieu C."/>
            <person name="Braasch I."/>
            <person name="Desvignes T."/>
            <person name="Postlethwait J."/>
            <person name="Bobe J."/>
            <person name="Guiguen Y."/>
            <person name="Dirks R."/>
        </authorList>
    </citation>
    <scope>NUCLEOTIDE SEQUENCE</scope>
    <source>
        <strain evidence="1">Tag_6206</strain>
        <tissue evidence="1">Liver</tissue>
    </source>
</reference>
<organism evidence="1 2">
    <name type="scientific">Anguilla anguilla</name>
    <name type="common">European freshwater eel</name>
    <name type="synonym">Muraena anguilla</name>
    <dbReference type="NCBI Taxonomy" id="7936"/>
    <lineage>
        <taxon>Eukaryota</taxon>
        <taxon>Metazoa</taxon>
        <taxon>Chordata</taxon>
        <taxon>Craniata</taxon>
        <taxon>Vertebrata</taxon>
        <taxon>Euteleostomi</taxon>
        <taxon>Actinopterygii</taxon>
        <taxon>Neopterygii</taxon>
        <taxon>Teleostei</taxon>
        <taxon>Anguilliformes</taxon>
        <taxon>Anguillidae</taxon>
        <taxon>Anguilla</taxon>
    </lineage>
</organism>
<gene>
    <name evidence="1" type="ORF">ANANG_G00299670</name>
</gene>
<name>A0A9D3LLC6_ANGAN</name>